<comment type="similarity">
    <text evidence="1">Belongs to the LOR family.</text>
</comment>
<organism evidence="4 5">
    <name type="scientific">Penicillium hetheringtonii</name>
    <dbReference type="NCBI Taxonomy" id="911720"/>
    <lineage>
        <taxon>Eukaryota</taxon>
        <taxon>Fungi</taxon>
        <taxon>Dikarya</taxon>
        <taxon>Ascomycota</taxon>
        <taxon>Pezizomycotina</taxon>
        <taxon>Eurotiomycetes</taxon>
        <taxon>Eurotiomycetidae</taxon>
        <taxon>Eurotiales</taxon>
        <taxon>Aspergillaceae</taxon>
        <taxon>Penicillium</taxon>
    </lineage>
</organism>
<dbReference type="Pfam" id="PF04525">
    <property type="entry name" value="LOR"/>
    <property type="match status" value="1"/>
</dbReference>
<dbReference type="Gene3D" id="2.40.160.200">
    <property type="entry name" value="LURP1-related"/>
    <property type="match status" value="1"/>
</dbReference>
<comment type="caution">
    <text evidence="4">The sequence shown here is derived from an EMBL/GenBank/DDBJ whole genome shotgun (WGS) entry which is preliminary data.</text>
</comment>
<evidence type="ECO:0008006" key="6">
    <source>
        <dbReference type="Google" id="ProtNLM"/>
    </source>
</evidence>
<protein>
    <recommendedName>
        <fullName evidence="6">Tubby C-terminal domain-containing protein</fullName>
    </recommendedName>
</protein>
<keyword evidence="3" id="KW-1133">Transmembrane helix</keyword>
<name>A0AAD6E575_9EURO</name>
<dbReference type="InterPro" id="IPR007612">
    <property type="entry name" value="LOR"/>
</dbReference>
<reference evidence="4 5" key="1">
    <citation type="journal article" date="2023" name="IMA Fungus">
        <title>Comparative genomic study of the Penicillium genus elucidates a diverse pangenome and 15 lateral gene transfer events.</title>
        <authorList>
            <person name="Petersen C."/>
            <person name="Sorensen T."/>
            <person name="Nielsen M.R."/>
            <person name="Sondergaard T.E."/>
            <person name="Sorensen J.L."/>
            <person name="Fitzpatrick D.A."/>
            <person name="Frisvad J.C."/>
            <person name="Nielsen K.L."/>
        </authorList>
    </citation>
    <scope>NUCLEOTIDE SEQUENCE [LARGE SCALE GENOMIC DNA]</scope>
    <source>
        <strain evidence="4 5">IBT 29057</strain>
    </source>
</reference>
<sequence>MSKHTQIASAPANVSVPTFPTRNRNKDIRKPLKEPVRPIGLRYEYMAEQKTNLTLYPAGSAISECAYSIQCEDGIVLFTVSGRRCSPHCCREVRDHSGLPLFEIHQRSRWMRNAWSVSLPGGRMNPIAVGRRSLSGDLHLEMENLIEVDCNIKNRNLPIELESHGRALTTYDVVDGNRRIMEIKESIRHNKKLALLSTRQAGYRPAMDMMIMPGVDMAMAVAIAVVVSASSFSANRSC</sequence>
<dbReference type="AlphaFoldDB" id="A0AAD6E575"/>
<keyword evidence="3" id="KW-0472">Membrane</keyword>
<keyword evidence="5" id="KW-1185">Reference proteome</keyword>
<dbReference type="InterPro" id="IPR025659">
    <property type="entry name" value="Tubby-like_C"/>
</dbReference>
<evidence type="ECO:0000256" key="2">
    <source>
        <dbReference type="SAM" id="MobiDB-lite"/>
    </source>
</evidence>
<proteinExistence type="inferred from homology"/>
<dbReference type="EMBL" id="JAQJAC010000001">
    <property type="protein sequence ID" value="KAJ5600980.1"/>
    <property type="molecule type" value="Genomic_DNA"/>
</dbReference>
<keyword evidence="3" id="KW-0812">Transmembrane</keyword>
<evidence type="ECO:0000256" key="3">
    <source>
        <dbReference type="SAM" id="Phobius"/>
    </source>
</evidence>
<accession>A0AAD6E575</accession>
<feature type="region of interest" description="Disordered" evidence="2">
    <location>
        <begin position="1"/>
        <end position="28"/>
    </location>
</feature>
<dbReference type="InterPro" id="IPR038595">
    <property type="entry name" value="LOR_sf"/>
</dbReference>
<feature type="transmembrane region" description="Helical" evidence="3">
    <location>
        <begin position="214"/>
        <end position="234"/>
    </location>
</feature>
<evidence type="ECO:0000313" key="5">
    <source>
        <dbReference type="Proteomes" id="UP001216150"/>
    </source>
</evidence>
<evidence type="ECO:0000313" key="4">
    <source>
        <dbReference type="EMBL" id="KAJ5600980.1"/>
    </source>
</evidence>
<evidence type="ECO:0000256" key="1">
    <source>
        <dbReference type="ARBA" id="ARBA00005437"/>
    </source>
</evidence>
<gene>
    <name evidence="4" type="ORF">N7450_002047</name>
</gene>
<dbReference type="SUPFAM" id="SSF54518">
    <property type="entry name" value="Tubby C-terminal domain-like"/>
    <property type="match status" value="1"/>
</dbReference>
<dbReference type="Proteomes" id="UP001216150">
    <property type="component" value="Unassembled WGS sequence"/>
</dbReference>